<evidence type="ECO:0000313" key="1">
    <source>
        <dbReference type="EMBL" id="SER65097.1"/>
    </source>
</evidence>
<dbReference type="RefSeq" id="WP_092688331.1">
    <property type="nucleotide sequence ID" value="NZ_CBDDGO010000004.1"/>
</dbReference>
<keyword evidence="1" id="KW-0808">Transferase</keyword>
<dbReference type="SUPFAM" id="SSF53067">
    <property type="entry name" value="Actin-like ATPase domain"/>
    <property type="match status" value="1"/>
</dbReference>
<dbReference type="GO" id="GO:0034194">
    <property type="term" value="P:D-galactonate catabolic process"/>
    <property type="evidence" value="ECO:0007669"/>
    <property type="project" value="InterPro"/>
</dbReference>
<dbReference type="GO" id="GO:0008671">
    <property type="term" value="F:2-dehydro-3-deoxygalactonokinase activity"/>
    <property type="evidence" value="ECO:0007669"/>
    <property type="project" value="InterPro"/>
</dbReference>
<dbReference type="AlphaFoldDB" id="A0A1H9QXG8"/>
<keyword evidence="2" id="KW-1185">Reference proteome</keyword>
<name>A0A1H9QXG8_9RHOB</name>
<dbReference type="Gene3D" id="3.30.420.300">
    <property type="entry name" value="2-keto-3-deoxy-galactonokinase, substrate binding domain"/>
    <property type="match status" value="1"/>
</dbReference>
<dbReference type="Pfam" id="PF05035">
    <property type="entry name" value="DGOK"/>
    <property type="match status" value="1"/>
</dbReference>
<evidence type="ECO:0000313" key="2">
    <source>
        <dbReference type="Proteomes" id="UP000198885"/>
    </source>
</evidence>
<accession>A0A1H9QXG8</accession>
<dbReference type="EMBL" id="FOGU01000002">
    <property type="protein sequence ID" value="SER65097.1"/>
    <property type="molecule type" value="Genomic_DNA"/>
</dbReference>
<proteinExistence type="predicted"/>
<sequence>MKNGSGLHCDWIAVDWGTSHCRAWAMASDGRCLSEASNAYGMSRLAPEEFQSALLGLIEGWLGGDGTLVLACGMVGAQTGWVDAGYRGVPCAPRGDQPLKISGTDRRIDVRVLPGLRQDDPANVMRGEETQIAGFLSRTPDFDGVICLPGTHTKWAQISAGEVVSFQTAMTGELFSALTGATILRQTIPDDGWDEDAFSEAVSDAMSRPQALALRLFSLRAEALLKGLDGAAARARLSGLLIGIELAATRPYWLGQDVALIGAPALSAAYAEALGAQGLAPQAADATEMTLAGLTAARNGLKEVS</sequence>
<organism evidence="1 2">
    <name type="scientific">Tranquillimonas rosea</name>
    <dbReference type="NCBI Taxonomy" id="641238"/>
    <lineage>
        <taxon>Bacteria</taxon>
        <taxon>Pseudomonadati</taxon>
        <taxon>Pseudomonadota</taxon>
        <taxon>Alphaproteobacteria</taxon>
        <taxon>Rhodobacterales</taxon>
        <taxon>Roseobacteraceae</taxon>
        <taxon>Tranquillimonas</taxon>
    </lineage>
</organism>
<dbReference type="InterPro" id="IPR043129">
    <property type="entry name" value="ATPase_NBD"/>
</dbReference>
<dbReference type="OrthoDB" id="256574at2"/>
<dbReference type="InterPro" id="IPR007729">
    <property type="entry name" value="DGOK"/>
</dbReference>
<protein>
    <submittedName>
        <fullName evidence="1">2-keto-3-deoxygalactonate kinase</fullName>
    </submittedName>
</protein>
<dbReference type="Proteomes" id="UP000198885">
    <property type="component" value="Unassembled WGS sequence"/>
</dbReference>
<dbReference type="InterPro" id="IPR042257">
    <property type="entry name" value="DGOK_C"/>
</dbReference>
<reference evidence="1 2" key="1">
    <citation type="submission" date="2016-10" db="EMBL/GenBank/DDBJ databases">
        <authorList>
            <person name="de Groot N.N."/>
        </authorList>
    </citation>
    <scope>NUCLEOTIDE SEQUENCE [LARGE SCALE GENOMIC DNA]</scope>
    <source>
        <strain evidence="1 2">DSM 23042</strain>
    </source>
</reference>
<dbReference type="STRING" id="641238.SAMN04490244_10226"/>
<keyword evidence="1" id="KW-0418">Kinase</keyword>
<dbReference type="Gene3D" id="3.30.420.310">
    <property type="entry name" value="2-keto-3-deoxy-galactonokinase, C-terminal domain"/>
    <property type="match status" value="1"/>
</dbReference>
<dbReference type="InterPro" id="IPR042258">
    <property type="entry name" value="DGOK_N"/>
</dbReference>
<gene>
    <name evidence="1" type="ORF">SAMN04490244_10226</name>
</gene>